<feature type="transmembrane region" description="Helical" evidence="1">
    <location>
        <begin position="91"/>
        <end position="109"/>
    </location>
</feature>
<reference evidence="2 3" key="1">
    <citation type="journal article" date="2016" name="Nat. Commun.">
        <title>Thousands of microbial genomes shed light on interconnected biogeochemical processes in an aquifer system.</title>
        <authorList>
            <person name="Anantharaman K."/>
            <person name="Brown C.T."/>
            <person name="Hug L.A."/>
            <person name="Sharon I."/>
            <person name="Castelle C.J."/>
            <person name="Probst A.J."/>
            <person name="Thomas B.C."/>
            <person name="Singh A."/>
            <person name="Wilkins M.J."/>
            <person name="Karaoz U."/>
            <person name="Brodie E.L."/>
            <person name="Williams K.H."/>
            <person name="Hubbard S.S."/>
            <person name="Banfield J.F."/>
        </authorList>
    </citation>
    <scope>NUCLEOTIDE SEQUENCE [LARGE SCALE GENOMIC DNA]</scope>
</reference>
<comment type="caution">
    <text evidence="2">The sequence shown here is derived from an EMBL/GenBank/DDBJ whole genome shotgun (WGS) entry which is preliminary data.</text>
</comment>
<feature type="transmembrane region" description="Helical" evidence="1">
    <location>
        <begin position="46"/>
        <end position="70"/>
    </location>
</feature>
<dbReference type="AlphaFoldDB" id="A0A1G2LW93"/>
<name>A0A1G2LW93_9BACT</name>
<keyword evidence="1" id="KW-0472">Membrane</keyword>
<proteinExistence type="predicted"/>
<gene>
    <name evidence="2" type="ORF">A3A10_01305</name>
</gene>
<keyword evidence="1" id="KW-1133">Transmembrane helix</keyword>
<protein>
    <submittedName>
        <fullName evidence="2">Uncharacterized protein</fullName>
    </submittedName>
</protein>
<evidence type="ECO:0000313" key="2">
    <source>
        <dbReference type="EMBL" id="OHA15051.1"/>
    </source>
</evidence>
<dbReference type="EMBL" id="MHRA01000030">
    <property type="protein sequence ID" value="OHA15051.1"/>
    <property type="molecule type" value="Genomic_DNA"/>
</dbReference>
<dbReference type="Proteomes" id="UP000178116">
    <property type="component" value="Unassembled WGS sequence"/>
</dbReference>
<evidence type="ECO:0000256" key="1">
    <source>
        <dbReference type="SAM" id="Phobius"/>
    </source>
</evidence>
<sequence length="129" mass="13868">MKNKIFKAILLTCFIPTAIALAEYIPLETLPSIGRTSPSTNLSGYLQWLFSFGISFAGIAAVAMIVVGGVQYITAYGNSSVVQSAKNRITQALLGLLLAICAWLILHTINPDLIKGGLDFSQYNLQDSS</sequence>
<dbReference type="Pfam" id="PF18895">
    <property type="entry name" value="T4SS_pilin"/>
    <property type="match status" value="1"/>
</dbReference>
<keyword evidence="1" id="KW-0812">Transmembrane</keyword>
<accession>A0A1G2LW93</accession>
<evidence type="ECO:0000313" key="3">
    <source>
        <dbReference type="Proteomes" id="UP000178116"/>
    </source>
</evidence>
<dbReference type="InterPro" id="IPR043993">
    <property type="entry name" value="T4SS_pilin"/>
</dbReference>
<organism evidence="2 3">
    <name type="scientific">Candidatus Tagabacteria bacterium RIFCSPLOWO2_01_FULL_42_9</name>
    <dbReference type="NCBI Taxonomy" id="1802296"/>
    <lineage>
        <taxon>Bacteria</taxon>
        <taxon>Candidatus Tagaibacteriota</taxon>
    </lineage>
</organism>